<name>A0ACC4DG51_PURLI</name>
<accession>A0ACC4DG51</accession>
<dbReference type="Proteomes" id="UP001638806">
    <property type="component" value="Unassembled WGS sequence"/>
</dbReference>
<keyword evidence="2" id="KW-1185">Reference proteome</keyword>
<evidence type="ECO:0000313" key="2">
    <source>
        <dbReference type="Proteomes" id="UP001638806"/>
    </source>
</evidence>
<comment type="caution">
    <text evidence="1">The sequence shown here is derived from an EMBL/GenBank/DDBJ whole genome shotgun (WGS) entry which is preliminary data.</text>
</comment>
<protein>
    <submittedName>
        <fullName evidence="1">Uncharacterized protein</fullName>
    </submittedName>
</protein>
<gene>
    <name evidence="1" type="ORF">ACCO45_009979</name>
</gene>
<evidence type="ECO:0000313" key="1">
    <source>
        <dbReference type="EMBL" id="KAL3954416.1"/>
    </source>
</evidence>
<proteinExistence type="predicted"/>
<dbReference type="EMBL" id="JBGNUJ010000010">
    <property type="protein sequence ID" value="KAL3954416.1"/>
    <property type="molecule type" value="Genomic_DNA"/>
</dbReference>
<sequence length="805" mass="88617">MGAGSRHRSHLSRASPAVLTMAGANAYQGPQTSFIAGYTNGSSSSSQQPQPQLYHHSHPNAQLQQHALNHAAQQGPGSTSHQPHPGGISQPQLPNQLLQQYSGPSQRQSHTAQQPTTDPYQHPHFGPQQPRTITQPSTAGQEQRPAFALQQQLNLSEQSGLRQGQTSYPQQRTGFVPQQQHPNIADLQGDNFVSHQHGTALQQSSGLISQQHPASGFAPQPSHGTTQQLSDTTIQQQPYIGQLQDAPQSQSFGLQPNRQPEAQLSNFAPSLVTVPQENFNVGKRYILPSGAMSTQGAQRSYDAETNPSGGQSIGNHQQHAPPSHAAAAQGGQQTNVLGQRERADALSAEVQSLDRSEPIDHLLANLQGDNRPRKRQQPAYGQEYEPDNGQSTHELIASVKELCNRFTAMEQNLGSRLKLLEEASQKNCDSNERLEKKQDDLANHVQEMFNDMASRVQEKSTTQFIRFWRSFPGSRTSATWLRTIQIAVSGSVGESDLNPRKWRPILHGNMFLRRKNAFRTTQVELTTKSQLVCYLDRDPDSDYMELATMHTTQQNAAWVGQHRKHNSRQLAVIQPVTNEEFTDFKVLAGLAHPNIARLRALYHKGGAVHVVYEYVELDIFDICPLSEPEIAEAMSQIISAVRKLFAMSISFAIACIRVTSAGTIKIVLDWTYESLREPSIQEALRSHIAIWLHETMQSLGCGRQHWTSDALAVFEQLNAGHLPMITDPFFANVRPLREATQTSPLEVAAMKAFVILSLIATALCAQEATTSDACDEPSVVTCVTTRTTTRTVENAATHTGSTASA</sequence>
<organism evidence="1 2">
    <name type="scientific">Purpureocillium lilacinum</name>
    <name type="common">Paecilomyces lilacinus</name>
    <dbReference type="NCBI Taxonomy" id="33203"/>
    <lineage>
        <taxon>Eukaryota</taxon>
        <taxon>Fungi</taxon>
        <taxon>Dikarya</taxon>
        <taxon>Ascomycota</taxon>
        <taxon>Pezizomycotina</taxon>
        <taxon>Sordariomycetes</taxon>
        <taxon>Hypocreomycetidae</taxon>
        <taxon>Hypocreales</taxon>
        <taxon>Ophiocordycipitaceae</taxon>
        <taxon>Purpureocillium</taxon>
    </lineage>
</organism>
<reference evidence="1" key="1">
    <citation type="submission" date="2024-12" db="EMBL/GenBank/DDBJ databases">
        <title>Comparative genomics and development of molecular markers within Purpureocillium lilacinum and among Purpureocillium species.</title>
        <authorList>
            <person name="Yeh Z.-Y."/>
            <person name="Ni N.-T."/>
            <person name="Lo P.-H."/>
            <person name="Mushyakhwo K."/>
            <person name="Lin C.-F."/>
            <person name="Nai Y.-S."/>
        </authorList>
    </citation>
    <scope>NUCLEOTIDE SEQUENCE</scope>
    <source>
        <strain evidence="1">NCHU-NPUST-175</strain>
    </source>
</reference>